<feature type="compositionally biased region" description="Polar residues" evidence="1">
    <location>
        <begin position="1"/>
        <end position="12"/>
    </location>
</feature>
<evidence type="ECO:0000313" key="3">
    <source>
        <dbReference type="Proteomes" id="UP000699042"/>
    </source>
</evidence>
<keyword evidence="3" id="KW-1185">Reference proteome</keyword>
<dbReference type="AlphaFoldDB" id="A0A9P7R8Y0"/>
<name>A0A9P7R8Y0_9PEZI</name>
<gene>
    <name evidence="2" type="ORF">JMJ77_000150</name>
</gene>
<protein>
    <submittedName>
        <fullName evidence="2">Uncharacterized protein</fullName>
    </submittedName>
</protein>
<comment type="caution">
    <text evidence="2">The sequence shown here is derived from an EMBL/GenBank/DDBJ whole genome shotgun (WGS) entry which is preliminary data.</text>
</comment>
<feature type="region of interest" description="Disordered" evidence="1">
    <location>
        <begin position="1"/>
        <end position="59"/>
    </location>
</feature>
<reference evidence="2" key="1">
    <citation type="submission" date="2021-05" db="EMBL/GenBank/DDBJ databases">
        <title>Comparative genomics of three Colletotrichum scovillei strains and genetic complementation revealed genes involved fungal growth and virulence on chili pepper.</title>
        <authorList>
            <person name="Hsieh D.-K."/>
            <person name="Chuang S.-C."/>
            <person name="Chen C.-Y."/>
            <person name="Chao Y.-T."/>
            <person name="Lu M.-Y.J."/>
            <person name="Lee M.-H."/>
            <person name="Shih M.-C."/>
        </authorList>
    </citation>
    <scope>NUCLEOTIDE SEQUENCE</scope>
    <source>
        <strain evidence="2">Coll-153</strain>
    </source>
</reference>
<accession>A0A9P7R8Y0</accession>
<sequence length="59" mass="6325">MISGSRPSSDTSHPPWATTRSPFGASKDETYSNPHSSVASRRSSSRDGRSGRRNRGSCA</sequence>
<evidence type="ECO:0000256" key="1">
    <source>
        <dbReference type="SAM" id="MobiDB-lite"/>
    </source>
</evidence>
<evidence type="ECO:0000313" key="2">
    <source>
        <dbReference type="EMBL" id="KAG7053058.1"/>
    </source>
</evidence>
<dbReference type="Proteomes" id="UP000699042">
    <property type="component" value="Unassembled WGS sequence"/>
</dbReference>
<proteinExistence type="predicted"/>
<organism evidence="2 3">
    <name type="scientific">Colletotrichum scovillei</name>
    <dbReference type="NCBI Taxonomy" id="1209932"/>
    <lineage>
        <taxon>Eukaryota</taxon>
        <taxon>Fungi</taxon>
        <taxon>Dikarya</taxon>
        <taxon>Ascomycota</taxon>
        <taxon>Pezizomycotina</taxon>
        <taxon>Sordariomycetes</taxon>
        <taxon>Hypocreomycetidae</taxon>
        <taxon>Glomerellales</taxon>
        <taxon>Glomerellaceae</taxon>
        <taxon>Colletotrichum</taxon>
        <taxon>Colletotrichum acutatum species complex</taxon>
    </lineage>
</organism>
<dbReference type="EMBL" id="JAESDN010000003">
    <property type="protein sequence ID" value="KAG7053058.1"/>
    <property type="molecule type" value="Genomic_DNA"/>
</dbReference>